<dbReference type="Proteomes" id="UP000037962">
    <property type="component" value="Unassembled WGS sequence"/>
</dbReference>
<evidence type="ECO:0000313" key="2">
    <source>
        <dbReference type="Proteomes" id="UP000037962"/>
    </source>
</evidence>
<sequence>MLDVVEPFDGGTKWSVLVQVASVAYGGAGALRNEVRRSRTWVGSDAIVSESAELRNLKWQN</sequence>
<dbReference type="EMBL" id="LJFS01000009">
    <property type="protein sequence ID" value="KPG34913.1"/>
    <property type="molecule type" value="Genomic_DNA"/>
</dbReference>
<comment type="caution">
    <text evidence="1">The sequence shown here is derived from an EMBL/GenBank/DDBJ whole genome shotgun (WGS) entry which is preliminary data.</text>
</comment>
<reference evidence="1 2" key="1">
    <citation type="submission" date="2015-09" db="EMBL/GenBank/DDBJ databases">
        <title>Genome Sequences of Mycobacterium immunogenum Isolates, Recuperated from a Chloraminated Drinking Water Distribution System Simulator Subjected to Episodes of Nitrification.</title>
        <authorList>
            <person name="Gomez-Alvarez V."/>
            <person name="Revetta R.P."/>
        </authorList>
    </citation>
    <scope>NUCLEOTIDE SEQUENCE [LARGE SCALE GENOMIC DNA]</scope>
    <source>
        <strain evidence="1 2">H076</strain>
    </source>
</reference>
<protein>
    <submittedName>
        <fullName evidence="1">Uncharacterized protein</fullName>
    </submittedName>
</protein>
<gene>
    <name evidence="1" type="ORF">AN912_09745</name>
</gene>
<name>A0ABR5LUF2_9MYCO</name>
<evidence type="ECO:0000313" key="1">
    <source>
        <dbReference type="EMBL" id="KPG34913.1"/>
    </source>
</evidence>
<organism evidence="1 2">
    <name type="scientific">Mycobacteroides immunogenum</name>
    <dbReference type="NCBI Taxonomy" id="83262"/>
    <lineage>
        <taxon>Bacteria</taxon>
        <taxon>Bacillati</taxon>
        <taxon>Actinomycetota</taxon>
        <taxon>Actinomycetes</taxon>
        <taxon>Mycobacteriales</taxon>
        <taxon>Mycobacteriaceae</taxon>
        <taxon>Mycobacteroides</taxon>
    </lineage>
</organism>
<proteinExistence type="predicted"/>
<dbReference type="RefSeq" id="WP_043079671.1">
    <property type="nucleotide sequence ID" value="NZ_LJFO01000013.1"/>
</dbReference>
<keyword evidence="2" id="KW-1185">Reference proteome</keyword>
<accession>A0ABR5LUF2</accession>